<organism evidence="1 2">
    <name type="scientific">Streptococcus gallolyticus</name>
    <dbReference type="NCBI Taxonomy" id="315405"/>
    <lineage>
        <taxon>Bacteria</taxon>
        <taxon>Bacillati</taxon>
        <taxon>Bacillota</taxon>
        <taxon>Bacilli</taxon>
        <taxon>Lactobacillales</taxon>
        <taxon>Streptococcaceae</taxon>
        <taxon>Streptococcus</taxon>
    </lineage>
</organism>
<evidence type="ECO:0000313" key="2">
    <source>
        <dbReference type="Proteomes" id="UP000700800"/>
    </source>
</evidence>
<gene>
    <name evidence="1" type="ORF">E7156_03480</name>
</gene>
<sequence>MTTIKMESEAVSGNIEELNSKITIYKEAVVSATAQFTNFEGALTGESYTALTSQINSTLETQKLLVAECMVLSQKMKNFIEEISEAESSVSFE</sequence>
<protein>
    <submittedName>
        <fullName evidence="1">Uncharacterized protein</fullName>
    </submittedName>
</protein>
<dbReference type="Proteomes" id="UP000700800">
    <property type="component" value="Unassembled WGS sequence"/>
</dbReference>
<accession>A0A927XK86</accession>
<evidence type="ECO:0000313" key="1">
    <source>
        <dbReference type="EMBL" id="MBE6164368.1"/>
    </source>
</evidence>
<reference evidence="1" key="1">
    <citation type="submission" date="2019-04" db="EMBL/GenBank/DDBJ databases">
        <title>Evolution of Biomass-Degrading Anaerobic Consortia Revealed by Metagenomics.</title>
        <authorList>
            <person name="Peng X."/>
        </authorList>
    </citation>
    <scope>NUCLEOTIDE SEQUENCE</scope>
    <source>
        <strain evidence="1">SIG195</strain>
    </source>
</reference>
<dbReference type="AlphaFoldDB" id="A0A927XK86"/>
<name>A0A927XK86_9STRE</name>
<dbReference type="EMBL" id="SVAF01000007">
    <property type="protein sequence ID" value="MBE6164368.1"/>
    <property type="molecule type" value="Genomic_DNA"/>
</dbReference>
<comment type="caution">
    <text evidence="1">The sequence shown here is derived from an EMBL/GenBank/DDBJ whole genome shotgun (WGS) entry which is preliminary data.</text>
</comment>
<proteinExistence type="predicted"/>